<organism evidence="3 4">
    <name type="scientific">Trichoglossum hirsutum</name>
    <dbReference type="NCBI Taxonomy" id="265104"/>
    <lineage>
        <taxon>Eukaryota</taxon>
        <taxon>Fungi</taxon>
        <taxon>Dikarya</taxon>
        <taxon>Ascomycota</taxon>
        <taxon>Pezizomycotina</taxon>
        <taxon>Geoglossomycetes</taxon>
        <taxon>Geoglossales</taxon>
        <taxon>Geoglossaceae</taxon>
        <taxon>Trichoglossum</taxon>
    </lineage>
</organism>
<gene>
    <name evidence="3" type="ORF">GP486_000521</name>
</gene>
<dbReference type="InterPro" id="IPR055420">
    <property type="entry name" value="IgD3_Trs65"/>
</dbReference>
<evidence type="ECO:0000313" key="4">
    <source>
        <dbReference type="Proteomes" id="UP000750711"/>
    </source>
</evidence>
<evidence type="ECO:0000313" key="3">
    <source>
        <dbReference type="EMBL" id="KAH0566083.1"/>
    </source>
</evidence>
<protein>
    <recommendedName>
        <fullName evidence="2">Trafficking protein particle complex II-specific subunit 65 IgD3 domain-containing protein</fullName>
    </recommendedName>
</protein>
<proteinExistence type="predicted"/>
<dbReference type="GO" id="GO:1990071">
    <property type="term" value="C:TRAPPII protein complex"/>
    <property type="evidence" value="ECO:0007669"/>
    <property type="project" value="InterPro"/>
</dbReference>
<dbReference type="PANTHER" id="PTHR28159:SF1">
    <property type="entry name" value="TRAFFICKING PROTEIN PARTICLE COMPLEX II-SPECIFIC SUBUNIT 65"/>
    <property type="match status" value="1"/>
</dbReference>
<feature type="domain" description="Trafficking protein particle complex II-specific subunit 65 IgD3" evidence="2">
    <location>
        <begin position="428"/>
        <end position="592"/>
    </location>
</feature>
<dbReference type="Pfam" id="PF12735">
    <property type="entry name" value="IgD3_Trs65"/>
    <property type="match status" value="1"/>
</dbReference>
<evidence type="ECO:0000259" key="2">
    <source>
        <dbReference type="Pfam" id="PF12735"/>
    </source>
</evidence>
<reference evidence="3" key="1">
    <citation type="submission" date="2021-03" db="EMBL/GenBank/DDBJ databases">
        <title>Comparative genomics and phylogenomic investigation of the class Geoglossomycetes provide insights into ecological specialization and systematics.</title>
        <authorList>
            <person name="Melie T."/>
            <person name="Pirro S."/>
            <person name="Miller A.N."/>
            <person name="Quandt A."/>
        </authorList>
    </citation>
    <scope>NUCLEOTIDE SEQUENCE</scope>
    <source>
        <strain evidence="3">CAQ_001_2017</strain>
    </source>
</reference>
<sequence>MQAAPLGAGEEFIESLALDTVIPHSSNVNIEEILGNPDCYGEDSGVSLLPTIKQRRLLFFDEVVAVYVILRTTYLGEDTLKSYLSRLAITLDAYAVSKQQQLPTDGQSAGQPQELVYSGKVQDFEDPLIIVHGSGEGGDEVENSHIITIWKLNAFLVRPRIRMQNAMIVFSLSANLKPVEQATTDVIEEEYLLSQVPSDLNLLESFRDDPALASIAPHLSASKVSRVVPAPQITKELPRPLRNISQRAFRIVPAVSSRVRYSRLNTYANKSSIIASLDFDVTPFADCTIVLNRVNLELDGGDVEALTGPHGTGIPLTCRPRDDITLLYRLTPDGAVEMNSPKSNNRSLEITISAIALVTGDCHPQIEIKWRANVDFSASLNSSFSGPSQYLQRINRPPNLPAAPPVGPTPSSTFTMTSSRSLTLGADALPIGEYSHQRSGSSGDLGLTITFSGPQEVRVGEVFQWEVFVVNRSSRPRKLTLVVIPKRRKADTKRSAPRPPSSGSGRKIGFVTDAVVDENIVYAMQKSTVMESAELVCLSTDVRIGPLAALACHVGELRFLALAPGVLNLEAVRVIDLSTQETADIRDLPSIVSL</sequence>
<dbReference type="PANTHER" id="PTHR28159">
    <property type="entry name" value="TRAFFICKING PROTEIN PARTICLE COMPLEX II-SPECIFIC SUBUNIT 65"/>
    <property type="match status" value="1"/>
</dbReference>
<keyword evidence="4" id="KW-1185">Reference proteome</keyword>
<dbReference type="EMBL" id="JAGHQM010000036">
    <property type="protein sequence ID" value="KAH0566083.1"/>
    <property type="molecule type" value="Genomic_DNA"/>
</dbReference>
<dbReference type="InterPro" id="IPR024662">
    <property type="entry name" value="Trs65"/>
</dbReference>
<evidence type="ECO:0000256" key="1">
    <source>
        <dbReference type="SAM" id="MobiDB-lite"/>
    </source>
</evidence>
<accession>A0A9P8RTH4</accession>
<comment type="caution">
    <text evidence="3">The sequence shown here is derived from an EMBL/GenBank/DDBJ whole genome shotgun (WGS) entry which is preliminary data.</text>
</comment>
<dbReference type="GO" id="GO:0005802">
    <property type="term" value="C:trans-Golgi network"/>
    <property type="evidence" value="ECO:0007669"/>
    <property type="project" value="TreeGrafter"/>
</dbReference>
<name>A0A9P8RTH4_9PEZI</name>
<dbReference type="Proteomes" id="UP000750711">
    <property type="component" value="Unassembled WGS sequence"/>
</dbReference>
<dbReference type="AlphaFoldDB" id="A0A9P8RTH4"/>
<dbReference type="GO" id="GO:0006891">
    <property type="term" value="P:intra-Golgi vesicle-mediated transport"/>
    <property type="evidence" value="ECO:0007669"/>
    <property type="project" value="InterPro"/>
</dbReference>
<feature type="region of interest" description="Disordered" evidence="1">
    <location>
        <begin position="486"/>
        <end position="507"/>
    </location>
</feature>